<feature type="region of interest" description="Disordered" evidence="1">
    <location>
        <begin position="1"/>
        <end position="110"/>
    </location>
</feature>
<dbReference type="EMBL" id="CP136893">
    <property type="protein sequence ID" value="WOL03563.1"/>
    <property type="molecule type" value="Genomic_DNA"/>
</dbReference>
<evidence type="ECO:0000256" key="1">
    <source>
        <dbReference type="SAM" id="MobiDB-lite"/>
    </source>
</evidence>
<dbReference type="Pfam" id="PF05097">
    <property type="entry name" value="DUF688"/>
    <property type="match status" value="1"/>
</dbReference>
<feature type="compositionally biased region" description="Low complexity" evidence="1">
    <location>
        <begin position="32"/>
        <end position="41"/>
    </location>
</feature>
<proteinExistence type="predicted"/>
<evidence type="ECO:0000313" key="3">
    <source>
        <dbReference type="Proteomes" id="UP001327560"/>
    </source>
</evidence>
<sequence length="198" mass="20767">MWPPPSNYKEDLDAGSVPYCRQLPRRSRHAHSNASANSVAAGHQPSPFRPSSYPSAIPFSWERRPGIPKTPGPFAPRSTGGAVLPLPPPLRSAPAAASHHKKRPAASPAANEDPFAVALAECAKCPPGPSIEELFSRSGSALGPRRRRATAISDRLGLFGLHAASCKANCAVADSAVHVPRAGSRSGGSYGSLNRRSI</sequence>
<reference evidence="2 3" key="1">
    <citation type="submission" date="2023-10" db="EMBL/GenBank/DDBJ databases">
        <title>Chromosome-scale genome assembly provides insights into flower coloration mechanisms of Canna indica.</title>
        <authorList>
            <person name="Li C."/>
        </authorList>
    </citation>
    <scope>NUCLEOTIDE SEQUENCE [LARGE SCALE GENOMIC DNA]</scope>
    <source>
        <tissue evidence="2">Flower</tissue>
    </source>
</reference>
<dbReference type="Proteomes" id="UP001327560">
    <property type="component" value="Chromosome 4"/>
</dbReference>
<keyword evidence="3" id="KW-1185">Reference proteome</keyword>
<accession>A0AAQ3KAD3</accession>
<evidence type="ECO:0000313" key="2">
    <source>
        <dbReference type="EMBL" id="WOL03563.1"/>
    </source>
</evidence>
<dbReference type="PANTHER" id="PTHR33696:SF1">
    <property type="entry name" value="T22J18.15"/>
    <property type="match status" value="1"/>
</dbReference>
<organism evidence="2 3">
    <name type="scientific">Canna indica</name>
    <name type="common">Indian-shot</name>
    <dbReference type="NCBI Taxonomy" id="4628"/>
    <lineage>
        <taxon>Eukaryota</taxon>
        <taxon>Viridiplantae</taxon>
        <taxon>Streptophyta</taxon>
        <taxon>Embryophyta</taxon>
        <taxon>Tracheophyta</taxon>
        <taxon>Spermatophyta</taxon>
        <taxon>Magnoliopsida</taxon>
        <taxon>Liliopsida</taxon>
        <taxon>Zingiberales</taxon>
        <taxon>Cannaceae</taxon>
        <taxon>Canna</taxon>
    </lineage>
</organism>
<gene>
    <name evidence="2" type="ORF">Cni_G12283</name>
</gene>
<dbReference type="PANTHER" id="PTHR33696">
    <property type="entry name" value="T22J18.15-RELATED"/>
    <property type="match status" value="1"/>
</dbReference>
<protein>
    <submittedName>
        <fullName evidence="2">Uncharacterized protein</fullName>
    </submittedName>
</protein>
<dbReference type="AlphaFoldDB" id="A0AAQ3KAD3"/>
<name>A0AAQ3KAD3_9LILI</name>
<dbReference type="InterPro" id="IPR007789">
    <property type="entry name" value="DUF688"/>
</dbReference>